<evidence type="ECO:0000256" key="4">
    <source>
        <dbReference type="ARBA" id="ARBA00022833"/>
    </source>
</evidence>
<organism evidence="6 7">
    <name type="scientific">Temnothorax curvispinosus</name>
    <dbReference type="NCBI Taxonomy" id="300111"/>
    <lineage>
        <taxon>Eukaryota</taxon>
        <taxon>Metazoa</taxon>
        <taxon>Ecdysozoa</taxon>
        <taxon>Arthropoda</taxon>
        <taxon>Hexapoda</taxon>
        <taxon>Insecta</taxon>
        <taxon>Pterygota</taxon>
        <taxon>Neoptera</taxon>
        <taxon>Endopterygota</taxon>
        <taxon>Hymenoptera</taxon>
        <taxon>Apocrita</taxon>
        <taxon>Aculeata</taxon>
        <taxon>Formicoidea</taxon>
        <taxon>Formicidae</taxon>
        <taxon>Myrmicinae</taxon>
        <taxon>Temnothorax</taxon>
    </lineage>
</organism>
<dbReference type="GO" id="GO:0005634">
    <property type="term" value="C:nucleus"/>
    <property type="evidence" value="ECO:0007669"/>
    <property type="project" value="UniProtKB-SubCell"/>
</dbReference>
<evidence type="ECO:0000313" key="7">
    <source>
        <dbReference type="RefSeq" id="XP_024867334.1"/>
    </source>
</evidence>
<evidence type="ECO:0000256" key="1">
    <source>
        <dbReference type="ARBA" id="ARBA00004123"/>
    </source>
</evidence>
<evidence type="ECO:0000256" key="3">
    <source>
        <dbReference type="ARBA" id="ARBA00022771"/>
    </source>
</evidence>
<dbReference type="PANTHER" id="PTHR46481:SF10">
    <property type="entry name" value="ZINC FINGER BED DOMAIN-CONTAINING PROTEIN 39"/>
    <property type="match status" value="1"/>
</dbReference>
<dbReference type="AlphaFoldDB" id="A0A6J1PCU4"/>
<keyword evidence="4" id="KW-0862">Zinc</keyword>
<dbReference type="Proteomes" id="UP000504618">
    <property type="component" value="Unplaced"/>
</dbReference>
<accession>A0A6J1PCU4</accession>
<name>A0A6J1PCU4_9HYME</name>
<keyword evidence="6" id="KW-1185">Reference proteome</keyword>
<gene>
    <name evidence="7" type="primary">LOC112451740</name>
</gene>
<evidence type="ECO:0000256" key="2">
    <source>
        <dbReference type="ARBA" id="ARBA00022723"/>
    </source>
</evidence>
<dbReference type="RefSeq" id="XP_024867334.1">
    <property type="nucleotide sequence ID" value="XM_025011566.1"/>
</dbReference>
<dbReference type="GeneID" id="112451740"/>
<keyword evidence="3" id="KW-0863">Zinc-finger</keyword>
<sequence>MQHQGANISCTTDIWTSLSQDSFLSCTAHYIDKEKWELSSHTLCTIGLEERHTAENIALGLEMIFFDWNLEEQIFAIVHDNASNMINAAENLQNINEHVNCAAHTLQLAVNDASQLENIAYVIQKARKIVGHFKHSTLAMQELHKTQIKFNLPQETLIQSCPTRWDSTYYMCERLQKNRTPILAVLNDTSITKPRQAQNLEITAIEWLTIEKLVTLLKPLQCATTVFCSSSEVTISLVRPVIRGIIDNHLIEDVLDDDYISTFKQILRQSLIRRFDMEIQSNEKTLAPTDIPEERTTRVVGRALDFIFKKSTSSTQTDWRKQLDHYQIEITIDYNDSPLEWWK</sequence>
<dbReference type="PANTHER" id="PTHR46481">
    <property type="entry name" value="ZINC FINGER BED DOMAIN-CONTAINING PROTEIN 4"/>
    <property type="match status" value="1"/>
</dbReference>
<reference evidence="7" key="1">
    <citation type="submission" date="2025-08" db="UniProtKB">
        <authorList>
            <consortium name="RefSeq"/>
        </authorList>
    </citation>
    <scope>IDENTIFICATION</scope>
    <source>
        <tissue evidence="7">Whole body</tissue>
    </source>
</reference>
<dbReference type="SUPFAM" id="SSF53098">
    <property type="entry name" value="Ribonuclease H-like"/>
    <property type="match status" value="1"/>
</dbReference>
<evidence type="ECO:0000313" key="6">
    <source>
        <dbReference type="Proteomes" id="UP000504618"/>
    </source>
</evidence>
<evidence type="ECO:0000256" key="5">
    <source>
        <dbReference type="ARBA" id="ARBA00023242"/>
    </source>
</evidence>
<dbReference type="InterPro" id="IPR052035">
    <property type="entry name" value="ZnF_BED_domain_contain"/>
</dbReference>
<dbReference type="InterPro" id="IPR012337">
    <property type="entry name" value="RNaseH-like_sf"/>
</dbReference>
<dbReference type="GO" id="GO:0008270">
    <property type="term" value="F:zinc ion binding"/>
    <property type="evidence" value="ECO:0007669"/>
    <property type="project" value="UniProtKB-KW"/>
</dbReference>
<feature type="non-terminal residue" evidence="7">
    <location>
        <position position="343"/>
    </location>
</feature>
<protein>
    <submittedName>
        <fullName evidence="7">Zinc finger BED domain-containing protein 1-like</fullName>
    </submittedName>
</protein>
<proteinExistence type="predicted"/>
<comment type="subcellular location">
    <subcellularLocation>
        <location evidence="1">Nucleus</location>
    </subcellularLocation>
</comment>
<keyword evidence="5" id="KW-0539">Nucleus</keyword>
<keyword evidence="2" id="KW-0479">Metal-binding</keyword>
<dbReference type="OrthoDB" id="6615327at2759"/>